<dbReference type="AlphaFoldDB" id="A0A486XT98"/>
<evidence type="ECO:0000259" key="1">
    <source>
        <dbReference type="SMART" id="SM00065"/>
    </source>
</evidence>
<organism evidence="2">
    <name type="scientific">Rheinheimera sp. BAL341</name>
    <dbReference type="NCBI Taxonomy" id="1708203"/>
    <lineage>
        <taxon>Bacteria</taxon>
        <taxon>Pseudomonadati</taxon>
        <taxon>Pseudomonadota</taxon>
        <taxon>Gammaproteobacteria</taxon>
        <taxon>Chromatiales</taxon>
        <taxon>Chromatiaceae</taxon>
        <taxon>Rheinheimera</taxon>
    </lineage>
</organism>
<dbReference type="Pfam" id="PF01590">
    <property type="entry name" value="GAF"/>
    <property type="match status" value="1"/>
</dbReference>
<dbReference type="Gene3D" id="3.30.450.40">
    <property type="match status" value="1"/>
</dbReference>
<proteinExistence type="predicted"/>
<evidence type="ECO:0000313" key="2">
    <source>
        <dbReference type="EMBL" id="VHO05480.1"/>
    </source>
</evidence>
<dbReference type="SMART" id="SM00065">
    <property type="entry name" value="GAF"/>
    <property type="match status" value="1"/>
</dbReference>
<dbReference type="InterPro" id="IPR003018">
    <property type="entry name" value="GAF"/>
</dbReference>
<dbReference type="SUPFAM" id="SSF55781">
    <property type="entry name" value="GAF domain-like"/>
    <property type="match status" value="1"/>
</dbReference>
<feature type="domain" description="GAF" evidence="1">
    <location>
        <begin position="20"/>
        <end position="165"/>
    </location>
</feature>
<name>A0A486XT98_9GAMM</name>
<dbReference type="InterPro" id="IPR029016">
    <property type="entry name" value="GAF-like_dom_sf"/>
</dbReference>
<dbReference type="EMBL" id="CAAJGR010000128">
    <property type="protein sequence ID" value="VHO05480.1"/>
    <property type="molecule type" value="Genomic_DNA"/>
</dbReference>
<accession>A0A486XT98</accession>
<reference evidence="2" key="1">
    <citation type="submission" date="2019-04" db="EMBL/GenBank/DDBJ databases">
        <authorList>
            <person name="Brambilla D."/>
        </authorList>
    </citation>
    <scope>NUCLEOTIDE SEQUENCE</scope>
    <source>
        <strain evidence="2">BAL1</strain>
    </source>
</reference>
<gene>
    <name evidence="2" type="ORF">BAL341_2564</name>
</gene>
<dbReference type="GO" id="GO:0016301">
    <property type="term" value="F:kinase activity"/>
    <property type="evidence" value="ECO:0007669"/>
    <property type="project" value="UniProtKB-KW"/>
</dbReference>
<keyword evidence="2" id="KW-0808">Transferase</keyword>
<keyword evidence="2" id="KW-0418">Kinase</keyword>
<protein>
    <submittedName>
        <fullName evidence="2">Sensory transduction histidine kinase</fullName>
    </submittedName>
</protein>
<sequence length="303" mass="34123">MQASFSQLLHIHQTIDPIDNLITLCQRSCELLSQTLQLPDQVLYLNHQQQLQQVAAAGAKFAPGSGVLSPLSLAYGEGVVGLAAQQAQSLCIADTRVMPNYICDDASRAAELSVPIVYKGEILGVLDAEHAQIGFFGTAQQQFTEAFAAILGPRLANLMARRRLAKRSYNLSQLAGKRKQALLPAPNWLDQNEFNNTILQALKHFYCEKRWQHSPLSRLALLQYEVISQQSLKRHLIAAIDGMQQHTATALWGNILYARYLDKQDQLTLAEKHFMAFSTLRCHQHLAQQHLLQQLWHKELLQR</sequence>